<dbReference type="InterPro" id="IPR001453">
    <property type="entry name" value="MoaB/Mog_dom"/>
</dbReference>
<dbReference type="PANTHER" id="PTHR13939">
    <property type="entry name" value="NICOTINAMIDE-NUCLEOTIDE AMIDOHYDROLASE PNCC"/>
    <property type="match status" value="1"/>
</dbReference>
<dbReference type="Gene3D" id="3.40.980.10">
    <property type="entry name" value="MoaB/Mog-like domain"/>
    <property type="match status" value="1"/>
</dbReference>
<dbReference type="AlphaFoldDB" id="A0A372L8D6"/>
<name>A0A372L8D6_9BACI</name>
<dbReference type="PIRSF" id="PIRSF006728">
    <property type="entry name" value="CinA"/>
    <property type="match status" value="1"/>
</dbReference>
<dbReference type="InterPro" id="IPR008135">
    <property type="entry name" value="Competence-induced_CinA"/>
</dbReference>
<gene>
    <name evidence="1" type="primary">cinA</name>
    <name evidence="3" type="ORF">D0466_17515</name>
</gene>
<evidence type="ECO:0000313" key="3">
    <source>
        <dbReference type="EMBL" id="RFU61599.1"/>
    </source>
</evidence>
<organism evidence="3 4">
    <name type="scientific">Peribacillus glennii</name>
    <dbReference type="NCBI Taxonomy" id="2303991"/>
    <lineage>
        <taxon>Bacteria</taxon>
        <taxon>Bacillati</taxon>
        <taxon>Bacillota</taxon>
        <taxon>Bacilli</taxon>
        <taxon>Bacillales</taxon>
        <taxon>Bacillaceae</taxon>
        <taxon>Peribacillus</taxon>
    </lineage>
</organism>
<dbReference type="Pfam" id="PF00994">
    <property type="entry name" value="MoCF_biosynth"/>
    <property type="match status" value="1"/>
</dbReference>
<evidence type="ECO:0000259" key="2">
    <source>
        <dbReference type="SMART" id="SM00852"/>
    </source>
</evidence>
<comment type="caution">
    <text evidence="3">The sequence shown here is derived from an EMBL/GenBank/DDBJ whole genome shotgun (WGS) entry which is preliminary data.</text>
</comment>
<dbReference type="SUPFAM" id="SSF53218">
    <property type="entry name" value="Molybdenum cofactor biosynthesis proteins"/>
    <property type="match status" value="1"/>
</dbReference>
<dbReference type="Gene3D" id="3.90.950.20">
    <property type="entry name" value="CinA-like"/>
    <property type="match status" value="1"/>
</dbReference>
<dbReference type="EMBL" id="QVTD01000013">
    <property type="protein sequence ID" value="RFU61599.1"/>
    <property type="molecule type" value="Genomic_DNA"/>
</dbReference>
<dbReference type="HAMAP" id="MF_00226_B">
    <property type="entry name" value="CinA_B"/>
    <property type="match status" value="1"/>
</dbReference>
<dbReference type="Pfam" id="PF02464">
    <property type="entry name" value="CinA"/>
    <property type="match status" value="1"/>
</dbReference>
<dbReference type="RefSeq" id="WP_117323845.1">
    <property type="nucleotide sequence ID" value="NZ_QVTD01000013.1"/>
</dbReference>
<accession>A0A372L8D6</accession>
<dbReference type="NCBIfam" id="TIGR00199">
    <property type="entry name" value="PncC_domain"/>
    <property type="match status" value="1"/>
</dbReference>
<dbReference type="PANTHER" id="PTHR13939:SF0">
    <property type="entry name" value="NMN AMIDOHYDROLASE-LIKE PROTEIN YFAY"/>
    <property type="match status" value="1"/>
</dbReference>
<protein>
    <recommendedName>
        <fullName evidence="1">Putative competence-damage inducible protein</fullName>
    </recommendedName>
</protein>
<reference evidence="3 4" key="1">
    <citation type="submission" date="2018-08" db="EMBL/GenBank/DDBJ databases">
        <title>Bacillus chawlae sp. nov., Bacillus glennii sp. nov., and Bacillus saganii sp. nov. Isolated from the Vehicle Assembly Building at Kennedy Space Center where the Viking Spacecraft were Assembled.</title>
        <authorList>
            <person name="Seuylemezian A."/>
            <person name="Vaishampayan P."/>
        </authorList>
    </citation>
    <scope>NUCLEOTIDE SEQUENCE [LARGE SCALE GENOMIC DNA]</scope>
    <source>
        <strain evidence="3 4">V44-8</strain>
    </source>
</reference>
<dbReference type="NCBIfam" id="NF001813">
    <property type="entry name" value="PRK00549.1"/>
    <property type="match status" value="1"/>
</dbReference>
<dbReference type="NCBIfam" id="TIGR00200">
    <property type="entry name" value="cinA_nterm"/>
    <property type="match status" value="1"/>
</dbReference>
<dbReference type="Proteomes" id="UP000262939">
    <property type="component" value="Unassembled WGS sequence"/>
</dbReference>
<dbReference type="SMART" id="SM00852">
    <property type="entry name" value="MoCF_biosynth"/>
    <property type="match status" value="1"/>
</dbReference>
<keyword evidence="4" id="KW-1185">Reference proteome</keyword>
<dbReference type="Gene3D" id="3.30.70.2860">
    <property type="match status" value="1"/>
</dbReference>
<dbReference type="CDD" id="cd00885">
    <property type="entry name" value="cinA"/>
    <property type="match status" value="1"/>
</dbReference>
<dbReference type="InterPro" id="IPR041424">
    <property type="entry name" value="CinA_KH"/>
</dbReference>
<dbReference type="SUPFAM" id="SSF142433">
    <property type="entry name" value="CinA-like"/>
    <property type="match status" value="1"/>
</dbReference>
<dbReference type="InterPro" id="IPR036653">
    <property type="entry name" value="CinA-like_C"/>
</dbReference>
<dbReference type="Pfam" id="PF18146">
    <property type="entry name" value="CinA_KH"/>
    <property type="match status" value="1"/>
</dbReference>
<dbReference type="InterPro" id="IPR036425">
    <property type="entry name" value="MoaB/Mog-like_dom_sf"/>
</dbReference>
<proteinExistence type="inferred from homology"/>
<dbReference type="InterPro" id="IPR050101">
    <property type="entry name" value="CinA"/>
</dbReference>
<sequence>MDAEIIAVGSELLLGQIVNTNAQFLSRKFAEMGVNVFYHTVVGDNDKRLAAAIEIAESRANLIIFTGGLGPTKDDLTKETISRQLGKKLVYDEEALHSIQEYFRKTGREMTENNKKQALVLEGAQVLPNDHGMAPGMVVTIKGITYMLLPGPPKEMEPMFLSYGFKSIMNKLKSHDRIESKVLRFFGIGESLLETKIDDLLENQTNPTIAPLASDGEVTLRITAKHSSREKCEEMIAEAEKEILERVGQYYYGSNDTSLVKELVKELTVRNLTISAAESLTGGMFQEYLTTIPGAGKVFKGGIVSYTNDVKANVLKVSDKTISEHGVVSSQCAMEMAQHARELLDAEVGISFTGVAGPDEQEGKPVGTVFIGISFRNGETKSERLNLVGSRAQNRIRSVKYGCHYLLRHLTQ</sequence>
<feature type="domain" description="MoaB/Mog" evidence="2">
    <location>
        <begin position="4"/>
        <end position="170"/>
    </location>
</feature>
<evidence type="ECO:0000256" key="1">
    <source>
        <dbReference type="HAMAP-Rule" id="MF_00226"/>
    </source>
</evidence>
<evidence type="ECO:0000313" key="4">
    <source>
        <dbReference type="Proteomes" id="UP000262939"/>
    </source>
</evidence>
<comment type="similarity">
    <text evidence="1">Belongs to the CinA family.</text>
</comment>
<dbReference type="NCBIfam" id="TIGR00177">
    <property type="entry name" value="molyb_syn"/>
    <property type="match status" value="1"/>
</dbReference>
<dbReference type="OrthoDB" id="9801454at2"/>
<dbReference type="InterPro" id="IPR008136">
    <property type="entry name" value="CinA_C"/>
</dbReference>